<feature type="repeat" description="ANK" evidence="1">
    <location>
        <begin position="32"/>
        <end position="64"/>
    </location>
</feature>
<dbReference type="SMART" id="SM00248">
    <property type="entry name" value="ANK"/>
    <property type="match status" value="2"/>
</dbReference>
<keyword evidence="2" id="KW-0812">Transmembrane</keyword>
<accession>A0A3B3WMQ5</accession>
<dbReference type="Ensembl" id="ENSPMET00000009774.1">
    <property type="protein sequence ID" value="ENSPMEP00000004095.1"/>
    <property type="gene ID" value="ENSPMEG00000005283.1"/>
</dbReference>
<organism evidence="4 5">
    <name type="scientific">Poecilia mexicana</name>
    <dbReference type="NCBI Taxonomy" id="48701"/>
    <lineage>
        <taxon>Eukaryota</taxon>
        <taxon>Metazoa</taxon>
        <taxon>Chordata</taxon>
        <taxon>Craniata</taxon>
        <taxon>Vertebrata</taxon>
        <taxon>Euteleostomi</taxon>
        <taxon>Actinopterygii</taxon>
        <taxon>Neopterygii</taxon>
        <taxon>Teleostei</taxon>
        <taxon>Neoteleostei</taxon>
        <taxon>Acanthomorphata</taxon>
        <taxon>Ovalentaria</taxon>
        <taxon>Atherinomorphae</taxon>
        <taxon>Cyprinodontiformes</taxon>
        <taxon>Poeciliidae</taxon>
        <taxon>Poeciliinae</taxon>
        <taxon>Poecilia</taxon>
    </lineage>
</organism>
<evidence type="ECO:0000313" key="5">
    <source>
        <dbReference type="Proteomes" id="UP000261480"/>
    </source>
</evidence>
<dbReference type="InterPro" id="IPR002110">
    <property type="entry name" value="Ankyrin_rpt"/>
</dbReference>
<dbReference type="Gene3D" id="1.25.40.20">
    <property type="entry name" value="Ankyrin repeat-containing domain"/>
    <property type="match status" value="1"/>
</dbReference>
<protein>
    <submittedName>
        <fullName evidence="4">Uncharacterized protein</fullName>
    </submittedName>
</protein>
<keyword evidence="3" id="KW-0732">Signal</keyword>
<dbReference type="SUPFAM" id="SSF48403">
    <property type="entry name" value="Ankyrin repeat"/>
    <property type="match status" value="1"/>
</dbReference>
<proteinExistence type="predicted"/>
<dbReference type="AlphaFoldDB" id="A0A3B3WMQ5"/>
<dbReference type="PANTHER" id="PTHR24157">
    <property type="entry name" value="ANKYRIN REPEAT, SAM AND BASIC LEUCINE ZIPPER DOMAIN-CONTAINING PROTEIN 1"/>
    <property type="match status" value="1"/>
</dbReference>
<dbReference type="Pfam" id="PF12796">
    <property type="entry name" value="Ank_2"/>
    <property type="match status" value="1"/>
</dbReference>
<dbReference type="GO" id="GO:0071546">
    <property type="term" value="C:pi-body"/>
    <property type="evidence" value="ECO:0007669"/>
    <property type="project" value="TreeGrafter"/>
</dbReference>
<dbReference type="Proteomes" id="UP000261480">
    <property type="component" value="Unplaced"/>
</dbReference>
<keyword evidence="2" id="KW-1133">Transmembrane helix</keyword>
<dbReference type="InterPro" id="IPR036770">
    <property type="entry name" value="Ankyrin_rpt-contain_sf"/>
</dbReference>
<sequence length="101" mass="11207">MRLTQMSNSLPLCFCFFVTFWTGLDVETRLGFGWTPLMYAVSVANCNLARLLLDRGASANFSKDCWTVLMASCTASSSEDKIGHCVELLLSRSADPNMVDR</sequence>
<evidence type="ECO:0000313" key="4">
    <source>
        <dbReference type="Ensembl" id="ENSPMEP00000004095.1"/>
    </source>
</evidence>
<feature type="signal peptide" evidence="3">
    <location>
        <begin position="1"/>
        <end position="23"/>
    </location>
</feature>
<dbReference type="PANTHER" id="PTHR24157:SF3">
    <property type="entry name" value="ANKYRIN REPEAT, SAM AND BASIC LEUCINE ZIPPER DOMAIN-CONTAINING PROTEIN 1"/>
    <property type="match status" value="1"/>
</dbReference>
<keyword evidence="5" id="KW-1185">Reference proteome</keyword>
<name>A0A3B3WMQ5_9TELE</name>
<evidence type="ECO:0000256" key="1">
    <source>
        <dbReference type="PROSITE-ProRule" id="PRU00023"/>
    </source>
</evidence>
<dbReference type="STRING" id="48701.ENSPMEP00000004095"/>
<reference evidence="4" key="1">
    <citation type="submission" date="2025-08" db="UniProtKB">
        <authorList>
            <consortium name="Ensembl"/>
        </authorList>
    </citation>
    <scope>IDENTIFICATION</scope>
</reference>
<reference evidence="4" key="2">
    <citation type="submission" date="2025-09" db="UniProtKB">
        <authorList>
            <consortium name="Ensembl"/>
        </authorList>
    </citation>
    <scope>IDENTIFICATION</scope>
</reference>
<evidence type="ECO:0000256" key="2">
    <source>
        <dbReference type="SAM" id="Phobius"/>
    </source>
</evidence>
<feature type="chain" id="PRO_5017296736" evidence="3">
    <location>
        <begin position="24"/>
        <end position="101"/>
    </location>
</feature>
<dbReference type="PROSITE" id="PS50297">
    <property type="entry name" value="ANK_REP_REGION"/>
    <property type="match status" value="1"/>
</dbReference>
<feature type="transmembrane region" description="Helical" evidence="2">
    <location>
        <begin position="36"/>
        <end position="53"/>
    </location>
</feature>
<keyword evidence="2" id="KW-0472">Membrane</keyword>
<keyword evidence="1" id="KW-0040">ANK repeat</keyword>
<dbReference type="PROSITE" id="PS50088">
    <property type="entry name" value="ANK_REPEAT"/>
    <property type="match status" value="1"/>
</dbReference>
<evidence type="ECO:0000256" key="3">
    <source>
        <dbReference type="SAM" id="SignalP"/>
    </source>
</evidence>